<dbReference type="SUPFAM" id="SSF53098">
    <property type="entry name" value="Ribonuclease H-like"/>
    <property type="match status" value="1"/>
</dbReference>
<dbReference type="CDD" id="cd05685">
    <property type="entry name" value="S1_Tex"/>
    <property type="match status" value="1"/>
</dbReference>
<dbReference type="SMART" id="SM00732">
    <property type="entry name" value="YqgFc"/>
    <property type="match status" value="1"/>
</dbReference>
<sequence length="707" mass="79316">MQTIPKLIAEKTGISATQVNNTIELLDEGATIPFISRYRKERTGSLDEVAIGNIKEAYDKLQELEKRKATILKTIEEQELLTDELKSRIENCYDSTELEDIYLPYKPKRKTRATKARELGLEPLAKIIMKQHERDVESRAASFLTDEVTDTEAALQGARDIVAEWINENQTAREIVRNRFQHHSVISARLVKGKEEEGAKYRDYFEWDEPLKRCPSHRFLAMQRGEKEGFLKLGAAPDAEDVLPRLKRLFVKGNNDTSDQVEMATEDAYKRLLAPSLENETMALFKEKADEEAIRVFSDNLRQLLLAPPLGQKRVLAIDPGYRTGCKVVCLDAQGELLHNEAIYPHPPQKETGKAMKKLDSLVDAYKIEAIAIGNGTASRETEDLVRKTKFNRDVQVFVVSEDGASVYSASKVARDEFPQYDVTVRGAVSIGRRLMDPLAELVKIDPKSIGVGQYQHDVDQHQLKDALDRVVESSVNSVGVNLNTASHHLLTYISGLGPALAKNIVSYRNENGPFASRAALKKVPRLGAKAFEQAAGFLRISDAKNPLDSTAVHPESYPIVKQMAADLGCEITDLIKDKSLREKIDLNRYVTNDTGLPTLKDIMQELEKPGRDPRQTIKVFEFSKDVHSMEDLKPGMTVPGIVTNITNFGAFVDVGVKQDGLVHISQLADRFISNPNDVVKLHQHVEVRVLEVDVARKRIQLSMKNM</sequence>
<dbReference type="GO" id="GO:0003729">
    <property type="term" value="F:mRNA binding"/>
    <property type="evidence" value="ECO:0007669"/>
    <property type="project" value="UniProtKB-ARBA"/>
</dbReference>
<gene>
    <name evidence="3" type="ORF">DFO77_108131</name>
</gene>
<evidence type="ECO:0000256" key="1">
    <source>
        <dbReference type="SAM" id="Coils"/>
    </source>
</evidence>
<dbReference type="Pfam" id="PF12836">
    <property type="entry name" value="HHH_3"/>
    <property type="match status" value="1"/>
</dbReference>
<dbReference type="InterPro" id="IPR012337">
    <property type="entry name" value="RNaseH-like_sf"/>
</dbReference>
<dbReference type="SMART" id="SM00316">
    <property type="entry name" value="S1"/>
    <property type="match status" value="1"/>
</dbReference>
<dbReference type="FunFam" id="3.30.420.140:FF:000001">
    <property type="entry name" value="RNA-binding transcriptional accessory protein"/>
    <property type="match status" value="1"/>
</dbReference>
<dbReference type="Pfam" id="PF22706">
    <property type="entry name" value="Tex_central_region"/>
    <property type="match status" value="1"/>
</dbReference>
<dbReference type="GO" id="GO:0003735">
    <property type="term" value="F:structural constituent of ribosome"/>
    <property type="evidence" value="ECO:0007669"/>
    <property type="project" value="TreeGrafter"/>
</dbReference>
<dbReference type="Gene3D" id="1.10.3500.10">
    <property type="entry name" value="Tex N-terminal region-like"/>
    <property type="match status" value="1"/>
</dbReference>
<dbReference type="Pfam" id="PF00575">
    <property type="entry name" value="S1"/>
    <property type="match status" value="1"/>
</dbReference>
<dbReference type="InterPro" id="IPR032639">
    <property type="entry name" value="Tex_YqgF"/>
</dbReference>
<dbReference type="AlphaFoldDB" id="A0A2T0XDI7"/>
<dbReference type="RefSeq" id="WP_106153841.1">
    <property type="nucleotide sequence ID" value="NZ_PVTS01000013.1"/>
</dbReference>
<evidence type="ECO:0000313" key="4">
    <source>
        <dbReference type="Proteomes" id="UP000252733"/>
    </source>
</evidence>
<comment type="caution">
    <text evidence="3">The sequence shown here is derived from an EMBL/GenBank/DDBJ whole genome shotgun (WGS) entry which is preliminary data.</text>
</comment>
<dbReference type="InterPro" id="IPR023323">
    <property type="entry name" value="Tex-like_dom_sf"/>
</dbReference>
<dbReference type="InterPro" id="IPR018974">
    <property type="entry name" value="Tex-like_N"/>
</dbReference>
<dbReference type="Gene3D" id="3.30.420.140">
    <property type="entry name" value="YqgF/RNase H-like domain"/>
    <property type="match status" value="1"/>
</dbReference>
<dbReference type="FunFam" id="1.10.10.650:FF:000001">
    <property type="entry name" value="S1 RNA-binding domain 1"/>
    <property type="match status" value="1"/>
</dbReference>
<dbReference type="Proteomes" id="UP000252733">
    <property type="component" value="Unassembled WGS sequence"/>
</dbReference>
<dbReference type="GO" id="GO:0006139">
    <property type="term" value="P:nucleobase-containing compound metabolic process"/>
    <property type="evidence" value="ECO:0007669"/>
    <property type="project" value="InterPro"/>
</dbReference>
<dbReference type="EMBL" id="QPIZ01000008">
    <property type="protein sequence ID" value="RCW36689.1"/>
    <property type="molecule type" value="Genomic_DNA"/>
</dbReference>
<dbReference type="FunFam" id="2.40.50.140:FF:000051">
    <property type="entry name" value="RNA-binding transcriptional accessory protein"/>
    <property type="match status" value="1"/>
</dbReference>
<dbReference type="SUPFAM" id="SSF158832">
    <property type="entry name" value="Tex N-terminal region-like"/>
    <property type="match status" value="1"/>
</dbReference>
<keyword evidence="4" id="KW-1185">Reference proteome</keyword>
<dbReference type="SUPFAM" id="SSF47781">
    <property type="entry name" value="RuvA domain 2-like"/>
    <property type="match status" value="2"/>
</dbReference>
<feature type="domain" description="S1 motif" evidence="2">
    <location>
        <begin position="636"/>
        <end position="705"/>
    </location>
</feature>
<dbReference type="OrthoDB" id="9804714at2"/>
<name>A0A2T0XDI7_9BACT</name>
<dbReference type="InterPro" id="IPR044146">
    <property type="entry name" value="S1_Tex"/>
</dbReference>
<keyword evidence="1" id="KW-0175">Coiled coil</keyword>
<dbReference type="InterPro" id="IPR055179">
    <property type="entry name" value="Tex-like_central_region"/>
</dbReference>
<dbReference type="Pfam" id="PF09371">
    <property type="entry name" value="Tex_N"/>
    <property type="match status" value="1"/>
</dbReference>
<evidence type="ECO:0000259" key="2">
    <source>
        <dbReference type="PROSITE" id="PS50126"/>
    </source>
</evidence>
<dbReference type="InterPro" id="IPR050437">
    <property type="entry name" value="Ribos_protein_bS1-like"/>
</dbReference>
<dbReference type="PANTHER" id="PTHR10724:SF10">
    <property type="entry name" value="S1 RNA-BINDING DOMAIN-CONTAINING PROTEIN 1"/>
    <property type="match status" value="1"/>
</dbReference>
<dbReference type="InterPro" id="IPR006641">
    <property type="entry name" value="YqgF/RNaseH-like_dom"/>
</dbReference>
<dbReference type="InterPro" id="IPR041692">
    <property type="entry name" value="HHH_9"/>
</dbReference>
<dbReference type="Gene3D" id="1.10.150.310">
    <property type="entry name" value="Tex RuvX-like domain-like"/>
    <property type="match status" value="1"/>
</dbReference>
<dbReference type="Gene3D" id="2.40.50.140">
    <property type="entry name" value="Nucleic acid-binding proteins"/>
    <property type="match status" value="1"/>
</dbReference>
<dbReference type="InterPro" id="IPR003029">
    <property type="entry name" value="S1_domain"/>
</dbReference>
<organism evidence="3 4">
    <name type="scientific">Marinilabilia salmonicolor</name>
    <dbReference type="NCBI Taxonomy" id="989"/>
    <lineage>
        <taxon>Bacteria</taxon>
        <taxon>Pseudomonadati</taxon>
        <taxon>Bacteroidota</taxon>
        <taxon>Bacteroidia</taxon>
        <taxon>Marinilabiliales</taxon>
        <taxon>Marinilabiliaceae</taxon>
        <taxon>Marinilabilia</taxon>
    </lineage>
</organism>
<dbReference type="SUPFAM" id="SSF50249">
    <property type="entry name" value="Nucleic acid-binding proteins"/>
    <property type="match status" value="1"/>
</dbReference>
<proteinExistence type="predicted"/>
<dbReference type="InterPro" id="IPR037027">
    <property type="entry name" value="YqgF/RNaseH-like_dom_sf"/>
</dbReference>
<dbReference type="InterPro" id="IPR010994">
    <property type="entry name" value="RuvA_2-like"/>
</dbReference>
<dbReference type="STRING" id="1168289.GCA_000259075_02878"/>
<dbReference type="GO" id="GO:0006412">
    <property type="term" value="P:translation"/>
    <property type="evidence" value="ECO:0007669"/>
    <property type="project" value="TreeGrafter"/>
</dbReference>
<dbReference type="PANTHER" id="PTHR10724">
    <property type="entry name" value="30S RIBOSOMAL PROTEIN S1"/>
    <property type="match status" value="1"/>
</dbReference>
<accession>A0A2T0XDI7</accession>
<evidence type="ECO:0000313" key="3">
    <source>
        <dbReference type="EMBL" id="RCW36689.1"/>
    </source>
</evidence>
<reference evidence="3 4" key="1">
    <citation type="submission" date="2018-07" db="EMBL/GenBank/DDBJ databases">
        <title>Freshwater and sediment microbial communities from various areas in North America, analyzing microbe dynamics in response to fracking.</title>
        <authorList>
            <person name="Lamendella R."/>
        </authorList>
    </citation>
    <scope>NUCLEOTIDE SEQUENCE [LARGE SCALE GENOMIC DNA]</scope>
    <source>
        <strain evidence="3 4">160A</strain>
    </source>
</reference>
<dbReference type="Pfam" id="PF16921">
    <property type="entry name" value="Tex_YqgF"/>
    <property type="match status" value="1"/>
</dbReference>
<feature type="coiled-coil region" evidence="1">
    <location>
        <begin position="54"/>
        <end position="81"/>
    </location>
</feature>
<dbReference type="Gene3D" id="1.10.10.650">
    <property type="entry name" value="RuvA domain 2-like"/>
    <property type="match status" value="1"/>
</dbReference>
<dbReference type="InterPro" id="IPR023319">
    <property type="entry name" value="Tex-like_HTH_dom_sf"/>
</dbReference>
<dbReference type="Pfam" id="PF17674">
    <property type="entry name" value="HHH_9"/>
    <property type="match status" value="1"/>
</dbReference>
<dbReference type="GO" id="GO:0005737">
    <property type="term" value="C:cytoplasm"/>
    <property type="evidence" value="ECO:0007669"/>
    <property type="project" value="UniProtKB-ARBA"/>
</dbReference>
<dbReference type="InterPro" id="IPR012340">
    <property type="entry name" value="NA-bd_OB-fold"/>
</dbReference>
<dbReference type="FunFam" id="1.10.150.310:FF:000001">
    <property type="entry name" value="RNA-binding transcriptional accessory protein"/>
    <property type="match status" value="1"/>
</dbReference>
<protein>
    <recommendedName>
        <fullName evidence="2">S1 motif domain-containing protein</fullName>
    </recommendedName>
</protein>
<dbReference type="PROSITE" id="PS50126">
    <property type="entry name" value="S1"/>
    <property type="match status" value="1"/>
</dbReference>